<dbReference type="RefSeq" id="WP_027639416.1">
    <property type="nucleotide sequence ID" value="NZ_BAAACD010000023.1"/>
</dbReference>
<protein>
    <submittedName>
        <fullName evidence="1">Uncharacterized protein</fullName>
    </submittedName>
</protein>
<dbReference type="EMBL" id="FOOE01000046">
    <property type="protein sequence ID" value="SFG29491.1"/>
    <property type="molecule type" value="Genomic_DNA"/>
</dbReference>
<evidence type="ECO:0000313" key="2">
    <source>
        <dbReference type="Proteomes" id="UP000182135"/>
    </source>
</evidence>
<sequence>MKLSKKIKMKLGFCVSKGCFNRATVDVEIPLVHYKGQLCDKCLEKIQEMGVFDSKENSND</sequence>
<gene>
    <name evidence="1" type="ORF">SAMN04487885_1465</name>
</gene>
<dbReference type="AlphaFoldDB" id="A0A1I2QV43"/>
<evidence type="ECO:0000313" key="1">
    <source>
        <dbReference type="EMBL" id="SFG29491.1"/>
    </source>
</evidence>
<dbReference type="Proteomes" id="UP000182135">
    <property type="component" value="Unassembled WGS sequence"/>
</dbReference>
<dbReference type="STRING" id="1529.SAMN04487885_1465"/>
<name>A0A1I2QV43_9CLOT</name>
<proteinExistence type="predicted"/>
<reference evidence="1 2" key="1">
    <citation type="submission" date="2016-10" db="EMBL/GenBank/DDBJ databases">
        <authorList>
            <person name="de Groot N.N."/>
        </authorList>
    </citation>
    <scope>NUCLEOTIDE SEQUENCE [LARGE SCALE GENOMIC DNA]</scope>
    <source>
        <strain evidence="1 2">NLAE-zl-G419</strain>
    </source>
</reference>
<organism evidence="1 2">
    <name type="scientific">Clostridium cadaveris</name>
    <dbReference type="NCBI Taxonomy" id="1529"/>
    <lineage>
        <taxon>Bacteria</taxon>
        <taxon>Bacillati</taxon>
        <taxon>Bacillota</taxon>
        <taxon>Clostridia</taxon>
        <taxon>Eubacteriales</taxon>
        <taxon>Clostridiaceae</taxon>
        <taxon>Clostridium</taxon>
    </lineage>
</organism>
<keyword evidence="2" id="KW-1185">Reference proteome</keyword>
<accession>A0A1I2QV43</accession>